<evidence type="ECO:0000313" key="1">
    <source>
        <dbReference type="EMBL" id="KAJ9586482.1"/>
    </source>
</evidence>
<reference evidence="1" key="2">
    <citation type="submission" date="2023-05" db="EMBL/GenBank/DDBJ databases">
        <authorList>
            <person name="Fouks B."/>
        </authorList>
    </citation>
    <scope>NUCLEOTIDE SEQUENCE</scope>
    <source>
        <strain evidence="1">Stay&amp;Tobe</strain>
        <tissue evidence="1">Testes</tissue>
    </source>
</reference>
<dbReference type="Gene3D" id="1.25.40.20">
    <property type="entry name" value="Ankyrin repeat-containing domain"/>
    <property type="match status" value="1"/>
</dbReference>
<evidence type="ECO:0000313" key="2">
    <source>
        <dbReference type="Proteomes" id="UP001233999"/>
    </source>
</evidence>
<comment type="caution">
    <text evidence="1">The sequence shown here is derived from an EMBL/GenBank/DDBJ whole genome shotgun (WGS) entry which is preliminary data.</text>
</comment>
<protein>
    <submittedName>
        <fullName evidence="1">Uncharacterized protein</fullName>
    </submittedName>
</protein>
<dbReference type="Proteomes" id="UP001233999">
    <property type="component" value="Unassembled WGS sequence"/>
</dbReference>
<organism evidence="1 2">
    <name type="scientific">Diploptera punctata</name>
    <name type="common">Pacific beetle cockroach</name>
    <dbReference type="NCBI Taxonomy" id="6984"/>
    <lineage>
        <taxon>Eukaryota</taxon>
        <taxon>Metazoa</taxon>
        <taxon>Ecdysozoa</taxon>
        <taxon>Arthropoda</taxon>
        <taxon>Hexapoda</taxon>
        <taxon>Insecta</taxon>
        <taxon>Pterygota</taxon>
        <taxon>Neoptera</taxon>
        <taxon>Polyneoptera</taxon>
        <taxon>Dictyoptera</taxon>
        <taxon>Blattodea</taxon>
        <taxon>Blaberoidea</taxon>
        <taxon>Blaberidae</taxon>
        <taxon>Diplopterinae</taxon>
        <taxon>Diploptera</taxon>
    </lineage>
</organism>
<dbReference type="SUPFAM" id="SSF48403">
    <property type="entry name" value="Ankyrin repeat"/>
    <property type="match status" value="1"/>
</dbReference>
<sequence length="72" mass="8044">LLSNAHRIVLTEPIHYAAINGNSKTLKILLDCTTTKTNINAVDKDGQQREQYTECKDAVLQFDNNVTVRDGI</sequence>
<gene>
    <name evidence="1" type="ORF">L9F63_019882</name>
</gene>
<keyword evidence="2" id="KW-1185">Reference proteome</keyword>
<feature type="non-terminal residue" evidence="1">
    <location>
        <position position="1"/>
    </location>
</feature>
<dbReference type="EMBL" id="JASPKZ010007153">
    <property type="protein sequence ID" value="KAJ9586482.1"/>
    <property type="molecule type" value="Genomic_DNA"/>
</dbReference>
<proteinExistence type="predicted"/>
<dbReference type="AlphaFoldDB" id="A0AAD8EE71"/>
<reference evidence="1" key="1">
    <citation type="journal article" date="2023" name="IScience">
        <title>Live-bearing cockroach genome reveals convergent evolutionary mechanisms linked to viviparity in insects and beyond.</title>
        <authorList>
            <person name="Fouks B."/>
            <person name="Harrison M.C."/>
            <person name="Mikhailova A.A."/>
            <person name="Marchal E."/>
            <person name="English S."/>
            <person name="Carruthers M."/>
            <person name="Jennings E.C."/>
            <person name="Chiamaka E.L."/>
            <person name="Frigard R.A."/>
            <person name="Pippel M."/>
            <person name="Attardo G.M."/>
            <person name="Benoit J.B."/>
            <person name="Bornberg-Bauer E."/>
            <person name="Tobe S.S."/>
        </authorList>
    </citation>
    <scope>NUCLEOTIDE SEQUENCE</scope>
    <source>
        <strain evidence="1">Stay&amp;Tobe</strain>
    </source>
</reference>
<feature type="non-terminal residue" evidence="1">
    <location>
        <position position="72"/>
    </location>
</feature>
<accession>A0AAD8EE71</accession>
<name>A0AAD8EE71_DIPPU</name>
<dbReference type="InterPro" id="IPR036770">
    <property type="entry name" value="Ankyrin_rpt-contain_sf"/>
</dbReference>